<evidence type="ECO:0000256" key="11">
    <source>
        <dbReference type="ARBA" id="ARBA00041516"/>
    </source>
</evidence>
<evidence type="ECO:0000256" key="3">
    <source>
        <dbReference type="ARBA" id="ARBA00022512"/>
    </source>
</evidence>
<evidence type="ECO:0000256" key="9">
    <source>
        <dbReference type="ARBA" id="ARBA00039284"/>
    </source>
</evidence>
<dbReference type="GO" id="GO:0071555">
    <property type="term" value="P:cell wall organization"/>
    <property type="evidence" value="ECO:0007669"/>
    <property type="project" value="TreeGrafter"/>
</dbReference>
<dbReference type="GO" id="GO:0009277">
    <property type="term" value="C:fungal-type cell wall"/>
    <property type="evidence" value="ECO:0007669"/>
    <property type="project" value="TreeGrafter"/>
</dbReference>
<reference evidence="15" key="1">
    <citation type="submission" date="2018-05" db="EMBL/GenBank/DDBJ databases">
        <title>Draft genome sequence of Stemphylium lycopersici strain CIDEFI 213.</title>
        <authorList>
            <person name="Medina R."/>
            <person name="Franco M.E.E."/>
            <person name="Lucentini C.G."/>
            <person name="Saparrat M.C.N."/>
            <person name="Balatti P.A."/>
        </authorList>
    </citation>
    <scope>NUCLEOTIDE SEQUENCE [LARGE SCALE GENOMIC DNA]</scope>
    <source>
        <strain evidence="15">CIDEFI 213</strain>
    </source>
</reference>
<proteinExistence type="inferred from homology"/>
<dbReference type="GO" id="GO:0005576">
    <property type="term" value="C:extracellular region"/>
    <property type="evidence" value="ECO:0007669"/>
    <property type="project" value="TreeGrafter"/>
</dbReference>
<feature type="compositionally biased region" description="Polar residues" evidence="13">
    <location>
        <begin position="542"/>
        <end position="559"/>
    </location>
</feature>
<dbReference type="EMBL" id="QGDH01000016">
    <property type="protein sequence ID" value="RAR15034.1"/>
    <property type="molecule type" value="Genomic_DNA"/>
</dbReference>
<keyword evidence="15" id="KW-1185">Reference proteome</keyword>
<sequence length="851" mass="90431">MSRLFCTCILADAVAMVPPLNEFKMKYSFVAAALVGSVFAAGHKAHAGFHERRHYGAAPPAPQGEICEVTTHTVYVTAGPPPVHSTPAGKTSTSKEGPKPTPEHSQPGYPGVPQPSKPAVPEHSQPGYPGVPQPSKPAVPEHSQPGYPGVPQPSKPAVPEESKPSVPEVPESTTCTDEPTGPAHVPEESKPTYPETPRETHPGYPGVPQPSKPAVPEHSQPGYPGVPQPSKPAVPEVPESTTCTDEVPQPTGPAHVPEESKPTYPETPRETHPGYPGVPQPSKPAVPEHSQPGYPGVPQPSKPAVPQESKPSVPESTTCTDEVPQPTGPAHVPEESKPTYPETPQETHPGYPGVPHPSKPAVPEHSQPGYPGVPQPSKPAVPEESKPSVPESTTCTDEVPQPTGPAHVPEESKPTYPETPKETYPGVPQTPEESKPSVPEMTKPSVPETPKETYPGVPQTPEESKPAVPEESKPSYPETPKETYPGVPQTPKESKPAVPEESKPSVPEVTKPSYPETPKETKPAQPSVPASSGEVEKPKPTPSQSMDSYKPKSTGSYSQGDHIVTNGDKWAITYTPYANSGDCKTADEISADIKVISELGFTTIRSYSTDCGVFEHVVPECEKYGLKIIYGIFLEAGGKEGKGCFSDYAENQLKEIKENAPKDSIAMVIVGNECMFNGNCKAEELASYIDHVRKELIGAGFPSDTAVTTTEPVGTWEQMGAALCDHIDVFACQVQPYFTNSITADEAGEFAAQQLEQAAKVCPGAADKGKYITEIGWPSAGRPNGKAVPGKAEQKAAMKSILEKVGSKSCVFSFQDDGWKAEGEYGVEQSFGCSDVLGLDLGINLDLNISL</sequence>
<dbReference type="InterPro" id="IPR017853">
    <property type="entry name" value="GH"/>
</dbReference>
<keyword evidence="5" id="KW-0732">Signal</keyword>
<keyword evidence="7" id="KW-0326">Glycosidase</keyword>
<dbReference type="GO" id="GO:0009986">
    <property type="term" value="C:cell surface"/>
    <property type="evidence" value="ECO:0007669"/>
    <property type="project" value="TreeGrafter"/>
</dbReference>
<dbReference type="PANTHER" id="PTHR16631:SF24">
    <property type="entry name" value="FAMILY 17 GLUCOSIDASE SCW11-RELATED"/>
    <property type="match status" value="1"/>
</dbReference>
<evidence type="ECO:0000256" key="12">
    <source>
        <dbReference type="ARBA" id="ARBA00042762"/>
    </source>
</evidence>
<keyword evidence="4" id="KW-0964">Secreted</keyword>
<feature type="compositionally biased region" description="Basic and acidic residues" evidence="13">
    <location>
        <begin position="462"/>
        <end position="473"/>
    </location>
</feature>
<protein>
    <recommendedName>
        <fullName evidence="9">Probable beta-glucosidase btgE</fullName>
    </recommendedName>
    <alternativeName>
        <fullName evidence="10">Beta-D-glucoside glucohydrolase btgE</fullName>
    </alternativeName>
    <alternativeName>
        <fullName evidence="12">Cellobiase btgE</fullName>
    </alternativeName>
    <alternativeName>
        <fullName evidence="11">Gentiobiase btgE</fullName>
    </alternativeName>
</protein>
<feature type="compositionally biased region" description="Low complexity" evidence="13">
    <location>
        <begin position="414"/>
        <end position="425"/>
    </location>
</feature>
<evidence type="ECO:0000256" key="1">
    <source>
        <dbReference type="ARBA" id="ARBA00004191"/>
    </source>
</evidence>
<feature type="region of interest" description="Disordered" evidence="13">
    <location>
        <begin position="78"/>
        <end position="562"/>
    </location>
</feature>
<accession>A0A364NCG6</accession>
<evidence type="ECO:0000256" key="6">
    <source>
        <dbReference type="ARBA" id="ARBA00022801"/>
    </source>
</evidence>
<feature type="compositionally biased region" description="Basic and acidic residues" evidence="13">
    <location>
        <begin position="256"/>
        <end position="272"/>
    </location>
</feature>
<dbReference type="InterPro" id="IPR050732">
    <property type="entry name" value="Beta-glucan_modifiers"/>
</dbReference>
<evidence type="ECO:0000256" key="4">
    <source>
        <dbReference type="ARBA" id="ARBA00022525"/>
    </source>
</evidence>
<dbReference type="SUPFAM" id="SSF51445">
    <property type="entry name" value="(Trans)glycosidases"/>
    <property type="match status" value="1"/>
</dbReference>
<keyword evidence="3" id="KW-0134">Cell wall</keyword>
<evidence type="ECO:0000256" key="7">
    <source>
        <dbReference type="ARBA" id="ARBA00023295"/>
    </source>
</evidence>
<evidence type="ECO:0000256" key="2">
    <source>
        <dbReference type="ARBA" id="ARBA00008773"/>
    </source>
</evidence>
<dbReference type="AlphaFoldDB" id="A0A364NCG6"/>
<keyword evidence="6 14" id="KW-0378">Hydrolase</keyword>
<evidence type="ECO:0000313" key="15">
    <source>
        <dbReference type="Proteomes" id="UP000249619"/>
    </source>
</evidence>
<comment type="subcellular location">
    <subcellularLocation>
        <location evidence="1">Secreted</location>
        <location evidence="1">Cell wall</location>
    </subcellularLocation>
</comment>
<evidence type="ECO:0000256" key="5">
    <source>
        <dbReference type="ARBA" id="ARBA00022729"/>
    </source>
</evidence>
<dbReference type="Gene3D" id="3.20.20.80">
    <property type="entry name" value="Glycosidases"/>
    <property type="match status" value="1"/>
</dbReference>
<dbReference type="Proteomes" id="UP000249619">
    <property type="component" value="Unassembled WGS sequence"/>
</dbReference>
<comment type="similarity">
    <text evidence="2">Belongs to the glycosyl hydrolase 17 family.</text>
</comment>
<evidence type="ECO:0000256" key="10">
    <source>
        <dbReference type="ARBA" id="ARBA00041495"/>
    </source>
</evidence>
<organism evidence="14 15">
    <name type="scientific">Stemphylium lycopersici</name>
    <name type="common">Tomato gray leaf spot disease fungus</name>
    <name type="synonym">Thyrospora lycopersici</name>
    <dbReference type="NCBI Taxonomy" id="183478"/>
    <lineage>
        <taxon>Eukaryota</taxon>
        <taxon>Fungi</taxon>
        <taxon>Dikarya</taxon>
        <taxon>Ascomycota</taxon>
        <taxon>Pezizomycotina</taxon>
        <taxon>Dothideomycetes</taxon>
        <taxon>Pleosporomycetidae</taxon>
        <taxon>Pleosporales</taxon>
        <taxon>Pleosporineae</taxon>
        <taxon>Pleosporaceae</taxon>
        <taxon>Stemphylium</taxon>
    </lineage>
</organism>
<name>A0A364NCG6_STELY</name>
<dbReference type="PANTHER" id="PTHR16631">
    <property type="entry name" value="GLUCAN 1,3-BETA-GLUCOSIDASE"/>
    <property type="match status" value="1"/>
</dbReference>
<comment type="caution">
    <text evidence="14">The sequence shown here is derived from an EMBL/GenBank/DDBJ whole genome shotgun (WGS) entry which is preliminary data.</text>
</comment>
<gene>
    <name evidence="14" type="ORF">DDE83_001670</name>
</gene>
<comment type="function">
    <text evidence="8">Beta-glucosidases are one of a number of cellulolytic enzymes involved in the degradation of cellulosic biomass. Catalyzes the last step releasing glucose from the inhibitory cellobiose.</text>
</comment>
<evidence type="ECO:0000256" key="8">
    <source>
        <dbReference type="ARBA" id="ARBA00024983"/>
    </source>
</evidence>
<dbReference type="PRINTS" id="PR01217">
    <property type="entry name" value="PRICHEXTENSN"/>
</dbReference>
<feature type="compositionally biased region" description="Basic and acidic residues" evidence="13">
    <location>
        <begin position="492"/>
        <end position="503"/>
    </location>
</feature>
<dbReference type="GO" id="GO:0042973">
    <property type="term" value="F:glucan endo-1,3-beta-D-glucosidase activity"/>
    <property type="evidence" value="ECO:0007669"/>
    <property type="project" value="TreeGrafter"/>
</dbReference>
<evidence type="ECO:0000256" key="13">
    <source>
        <dbReference type="SAM" id="MobiDB-lite"/>
    </source>
</evidence>
<feature type="compositionally biased region" description="Basic and acidic residues" evidence="13">
    <location>
        <begin position="185"/>
        <end position="201"/>
    </location>
</feature>
<evidence type="ECO:0000313" key="14">
    <source>
        <dbReference type="EMBL" id="RAR15034.1"/>
    </source>
</evidence>